<gene>
    <name evidence="1" type="ORF">G1C94_0880</name>
</gene>
<sequence length="50" mass="5574">MDVIRLLADSDPLPWIPDQVLGAYGDMLCGEDDYRGFITANVLEDSFAVR</sequence>
<dbReference type="Proteomes" id="UP000553756">
    <property type="component" value="Unassembled WGS sequence"/>
</dbReference>
<evidence type="ECO:0000313" key="1">
    <source>
        <dbReference type="EMBL" id="NMN02258.1"/>
    </source>
</evidence>
<protein>
    <submittedName>
        <fullName evidence="1">Uncharacterized protein</fullName>
    </submittedName>
</protein>
<keyword evidence="2" id="KW-1185">Reference proteome</keyword>
<name>A0ABX1T0U2_9BIFI</name>
<evidence type="ECO:0000313" key="2">
    <source>
        <dbReference type="Proteomes" id="UP000553756"/>
    </source>
</evidence>
<comment type="caution">
    <text evidence="1">The sequence shown here is derived from an EMBL/GenBank/DDBJ whole genome shotgun (WGS) entry which is preliminary data.</text>
</comment>
<accession>A0ABX1T0U2</accession>
<organism evidence="1 2">
    <name type="scientific">Bifidobacterium panos</name>
    <dbReference type="NCBI Taxonomy" id="2675321"/>
    <lineage>
        <taxon>Bacteria</taxon>
        <taxon>Bacillati</taxon>
        <taxon>Actinomycetota</taxon>
        <taxon>Actinomycetes</taxon>
        <taxon>Bifidobacteriales</taxon>
        <taxon>Bifidobacteriaceae</taxon>
        <taxon>Bifidobacterium</taxon>
    </lineage>
</organism>
<proteinExistence type="predicted"/>
<dbReference type="EMBL" id="JAAIIJ010000017">
    <property type="protein sequence ID" value="NMN02258.1"/>
    <property type="molecule type" value="Genomic_DNA"/>
</dbReference>
<reference evidence="1 2" key="1">
    <citation type="submission" date="2020-02" db="EMBL/GenBank/DDBJ databases">
        <title>Characterization of phylogenetic diversity of novel bifidobacterial species isolated in Czech ZOOs.</title>
        <authorList>
            <person name="Lugli G.A."/>
            <person name="Vera N.B."/>
            <person name="Ventura M."/>
        </authorList>
    </citation>
    <scope>NUCLEOTIDE SEQUENCE [LARGE SCALE GENOMIC DNA]</scope>
    <source>
        <strain evidence="1 2">DSM 109963</strain>
    </source>
</reference>
<dbReference type="RefSeq" id="WP_172145302.1">
    <property type="nucleotide sequence ID" value="NZ_JAAIIJ010000017.1"/>
</dbReference>